<dbReference type="Pfam" id="PF04326">
    <property type="entry name" value="SLFN_AlbA_2"/>
    <property type="match status" value="1"/>
</dbReference>
<proteinExistence type="predicted"/>
<keyword evidence="3" id="KW-1185">Reference proteome</keyword>
<dbReference type="RefSeq" id="WP_165011231.1">
    <property type="nucleotide sequence ID" value="NZ_CP064954.1"/>
</dbReference>
<sequence length="492" mass="55548">MSSSRRQRAELESRVRRLINVGREQPWLEFKEDGLREGARIAEYVSALGNSACLSGEPAGYLLWGISDSGEIVGTTFDWEAAKGKGNADLKPWLTEKISPKIDLTFDSLEIDGKRVVILRVPAAREAPLTFEDKRYIRIDSYNKNLIKNPQAERQLWLKLQQFSRESELVASNLESSDILELLSREAFVMNRKELLHLEGEALVETMRRDGAVTYTHEDGWGIPLWSALMYAQHLSSFDGLNSYQPRIFLYSGESTDTFKREKRFDQGYALSFGRVIELVSATAPGGEGYDSRSGRRIDVPTLPTIAFREVYANALLHQDLNDTGKFVTISVFADRIEVANPGTPLVDPDRFIDAVSDSRNQRLGEALRRAYFVEQRGSGWDKIVQSLEEEHFPPALVRVNGSTVVSLSAYRPYSMMSMRERMQAVYQHTCLSLLRAQPVNNASVRARFGLDSSHAAQVSRLLSATVDENLIRLYDPEAGPRSRRYVPNWAA</sequence>
<dbReference type="KEGG" id="cliz:G7Y31_01340"/>
<dbReference type="InterPro" id="IPR038461">
    <property type="entry name" value="Schlafen_AlbA_2_dom_sf"/>
</dbReference>
<dbReference type="PANTHER" id="PTHR30595:SF6">
    <property type="entry name" value="SCHLAFEN ALBA-2 DOMAIN-CONTAINING PROTEIN"/>
    <property type="match status" value="1"/>
</dbReference>
<evidence type="ECO:0000313" key="2">
    <source>
        <dbReference type="EMBL" id="QPK79394.1"/>
    </source>
</evidence>
<dbReference type="Pfam" id="PF13749">
    <property type="entry name" value="HATPase_c_4"/>
    <property type="match status" value="1"/>
</dbReference>
<organism evidence="2 3">
    <name type="scientific">Corynebacterium lizhenjunii</name>
    <dbReference type="NCBI Taxonomy" id="2709394"/>
    <lineage>
        <taxon>Bacteria</taxon>
        <taxon>Bacillati</taxon>
        <taxon>Actinomycetota</taxon>
        <taxon>Actinomycetes</taxon>
        <taxon>Mycobacteriales</taxon>
        <taxon>Corynebacteriaceae</taxon>
        <taxon>Corynebacterium</taxon>
    </lineage>
</organism>
<dbReference type="Gene3D" id="3.30.565.60">
    <property type="match status" value="1"/>
</dbReference>
<name>A0A7T0KF53_9CORY</name>
<dbReference type="PANTHER" id="PTHR30595">
    <property type="entry name" value="GLPR-RELATED TRANSCRIPTIONAL REPRESSOR"/>
    <property type="match status" value="1"/>
</dbReference>
<feature type="domain" description="Schlafen AlbA-2" evidence="1">
    <location>
        <begin position="24"/>
        <end position="145"/>
    </location>
</feature>
<dbReference type="Proteomes" id="UP000594681">
    <property type="component" value="Chromosome"/>
</dbReference>
<dbReference type="AlphaFoldDB" id="A0A7T0KF53"/>
<dbReference type="InterPro" id="IPR038475">
    <property type="entry name" value="RecG_C_sf"/>
</dbReference>
<reference evidence="2 3" key="1">
    <citation type="submission" date="2020-11" db="EMBL/GenBank/DDBJ databases">
        <title>Corynebacterium sp. ZJ-599.</title>
        <authorList>
            <person name="Zhou J."/>
        </authorList>
    </citation>
    <scope>NUCLEOTIDE SEQUENCE [LARGE SCALE GENOMIC DNA]</scope>
    <source>
        <strain evidence="2 3">ZJ-599</strain>
    </source>
</reference>
<gene>
    <name evidence="2" type="ORF">G7Y31_01340</name>
</gene>
<evidence type="ECO:0000259" key="1">
    <source>
        <dbReference type="Pfam" id="PF04326"/>
    </source>
</evidence>
<evidence type="ECO:0000313" key="3">
    <source>
        <dbReference type="Proteomes" id="UP000594681"/>
    </source>
</evidence>
<dbReference type="InterPro" id="IPR007421">
    <property type="entry name" value="Schlafen_AlbA_2_dom"/>
</dbReference>
<accession>A0A7T0KF53</accession>
<protein>
    <submittedName>
        <fullName evidence="2">Putative DNA binding domain-containing protein</fullName>
    </submittedName>
</protein>
<dbReference type="Gene3D" id="3.30.950.30">
    <property type="entry name" value="Schlafen, AAA domain"/>
    <property type="match status" value="1"/>
</dbReference>
<dbReference type="EMBL" id="CP064954">
    <property type="protein sequence ID" value="QPK79394.1"/>
    <property type="molecule type" value="Genomic_DNA"/>
</dbReference>